<keyword evidence="2" id="KW-1185">Reference proteome</keyword>
<gene>
    <name evidence="1" type="ORF">Ahy_B01g052584</name>
</gene>
<accession>A0A445APU0</accession>
<dbReference type="EMBL" id="SDMP01000011">
    <property type="protein sequence ID" value="RYR28452.1"/>
    <property type="molecule type" value="Genomic_DNA"/>
</dbReference>
<protein>
    <submittedName>
        <fullName evidence="1">Uncharacterized protein</fullName>
    </submittedName>
</protein>
<proteinExistence type="predicted"/>
<evidence type="ECO:0000313" key="2">
    <source>
        <dbReference type="Proteomes" id="UP000289738"/>
    </source>
</evidence>
<evidence type="ECO:0000313" key="1">
    <source>
        <dbReference type="EMBL" id="RYR28452.1"/>
    </source>
</evidence>
<comment type="caution">
    <text evidence="1">The sequence shown here is derived from an EMBL/GenBank/DDBJ whole genome shotgun (WGS) entry which is preliminary data.</text>
</comment>
<sequence length="185" mass="19588">MEGELRCEGEERTAAACPATALPTEPPNRHTLLPVAVIINNDGGERKRRTQGERGKPLCCCYRVGGLAVGGAAATSSPPPSGSLPEKESLHKELLDHIEVAVLLPPPLPGFLVNGYGAVVAGTTTGAAATCFPKVRVVVIAEKTYLLSLWTDHGDYELKCLSSFLQLCSDSLILALFLLSICANY</sequence>
<dbReference type="Proteomes" id="UP000289738">
    <property type="component" value="Chromosome B01"/>
</dbReference>
<organism evidence="1 2">
    <name type="scientific">Arachis hypogaea</name>
    <name type="common">Peanut</name>
    <dbReference type="NCBI Taxonomy" id="3818"/>
    <lineage>
        <taxon>Eukaryota</taxon>
        <taxon>Viridiplantae</taxon>
        <taxon>Streptophyta</taxon>
        <taxon>Embryophyta</taxon>
        <taxon>Tracheophyta</taxon>
        <taxon>Spermatophyta</taxon>
        <taxon>Magnoliopsida</taxon>
        <taxon>eudicotyledons</taxon>
        <taxon>Gunneridae</taxon>
        <taxon>Pentapetalae</taxon>
        <taxon>rosids</taxon>
        <taxon>fabids</taxon>
        <taxon>Fabales</taxon>
        <taxon>Fabaceae</taxon>
        <taxon>Papilionoideae</taxon>
        <taxon>50 kb inversion clade</taxon>
        <taxon>dalbergioids sensu lato</taxon>
        <taxon>Dalbergieae</taxon>
        <taxon>Pterocarpus clade</taxon>
        <taxon>Arachis</taxon>
    </lineage>
</organism>
<reference evidence="1 2" key="1">
    <citation type="submission" date="2019-01" db="EMBL/GenBank/DDBJ databases">
        <title>Sequencing of cultivated peanut Arachis hypogaea provides insights into genome evolution and oil improvement.</title>
        <authorList>
            <person name="Chen X."/>
        </authorList>
    </citation>
    <scope>NUCLEOTIDE SEQUENCE [LARGE SCALE GENOMIC DNA]</scope>
    <source>
        <strain evidence="2">cv. Fuhuasheng</strain>
        <tissue evidence="1">Leaves</tissue>
    </source>
</reference>
<dbReference type="AlphaFoldDB" id="A0A445APU0"/>
<name>A0A445APU0_ARAHY</name>